<dbReference type="InterPro" id="IPR005883">
    <property type="entry name" value="PilM"/>
</dbReference>
<dbReference type="Proteomes" id="UP000019681">
    <property type="component" value="Unassembled WGS sequence"/>
</dbReference>
<comment type="caution">
    <text evidence="1">The sequence shown here is derived from an EMBL/GenBank/DDBJ whole genome shotgun (WGS) entry which is preliminary data.</text>
</comment>
<evidence type="ECO:0000313" key="2">
    <source>
        <dbReference type="Proteomes" id="UP000019681"/>
    </source>
</evidence>
<dbReference type="InterPro" id="IPR043129">
    <property type="entry name" value="ATPase_NBD"/>
</dbReference>
<protein>
    <recommendedName>
        <fullName evidence="3">SHS2 domain-containing protein</fullName>
    </recommendedName>
</protein>
<dbReference type="PANTHER" id="PTHR32432:SF3">
    <property type="entry name" value="ETHANOLAMINE UTILIZATION PROTEIN EUTJ"/>
    <property type="match status" value="1"/>
</dbReference>
<evidence type="ECO:0008006" key="3">
    <source>
        <dbReference type="Google" id="ProtNLM"/>
    </source>
</evidence>
<dbReference type="AlphaFoldDB" id="A0A017RYI7"/>
<dbReference type="CDD" id="cd24049">
    <property type="entry name" value="ASKHA_NBD_PilM"/>
    <property type="match status" value="1"/>
</dbReference>
<gene>
    <name evidence="1" type="ORF">Q428_01405</name>
</gene>
<reference evidence="1 2" key="1">
    <citation type="journal article" date="2014" name="Genome Announc.">
        <title>Draft Genome Sequence of Fervidicella metallireducens Strain AeBT, an Iron-Reducing Thermoanaerobe from the Great Artesian Basin.</title>
        <authorList>
            <person name="Patel B.K."/>
        </authorList>
    </citation>
    <scope>NUCLEOTIDE SEQUENCE [LARGE SCALE GENOMIC DNA]</scope>
    <source>
        <strain evidence="1 2">AeB</strain>
    </source>
</reference>
<organism evidence="1 2">
    <name type="scientific">Fervidicella metallireducens AeB</name>
    <dbReference type="NCBI Taxonomy" id="1403537"/>
    <lineage>
        <taxon>Bacteria</taxon>
        <taxon>Bacillati</taxon>
        <taxon>Bacillota</taxon>
        <taxon>Clostridia</taxon>
        <taxon>Eubacteriales</taxon>
        <taxon>Clostridiaceae</taxon>
        <taxon>Fervidicella</taxon>
    </lineage>
</organism>
<evidence type="ECO:0000313" key="1">
    <source>
        <dbReference type="EMBL" id="EYE89737.1"/>
    </source>
</evidence>
<name>A0A017RYI7_9CLOT</name>
<dbReference type="PANTHER" id="PTHR32432">
    <property type="entry name" value="CELL DIVISION PROTEIN FTSA-RELATED"/>
    <property type="match status" value="1"/>
</dbReference>
<dbReference type="Gene3D" id="3.30.420.40">
    <property type="match status" value="2"/>
</dbReference>
<proteinExistence type="predicted"/>
<accession>A0A017RYI7</accession>
<dbReference type="EMBL" id="AZQP01000002">
    <property type="protein sequence ID" value="EYE89737.1"/>
    <property type="molecule type" value="Genomic_DNA"/>
</dbReference>
<keyword evidence="2" id="KW-1185">Reference proteome</keyword>
<dbReference type="OrthoDB" id="1906326at2"/>
<dbReference type="InterPro" id="IPR050696">
    <property type="entry name" value="FtsA/MreB"/>
</dbReference>
<dbReference type="SUPFAM" id="SSF53067">
    <property type="entry name" value="Actin-like ATPase domain"/>
    <property type="match status" value="1"/>
</dbReference>
<dbReference type="RefSeq" id="WP_035377471.1">
    <property type="nucleotide sequence ID" value="NZ_AZQP01000002.1"/>
</dbReference>
<dbReference type="Pfam" id="PF11104">
    <property type="entry name" value="PilM_2"/>
    <property type="match status" value="1"/>
</dbReference>
<dbReference type="PIRSF" id="PIRSF019169">
    <property type="entry name" value="PilM"/>
    <property type="match status" value="1"/>
</dbReference>
<dbReference type="Gene3D" id="3.30.1490.300">
    <property type="match status" value="1"/>
</dbReference>
<dbReference type="STRING" id="1403537.Q428_01405"/>
<sequence>MFLKDGLAVDIGSSYIKVVLGNKQRISAFGLIKTPERSVVDNNIVDAEAIKNSLQEFITEKRWKPSYVSFVIHGQDLIIKHIEVPIMDEKGINKAVEMEISQILPDNGDKYYIDFEIQSKINTKDKKVYNLLIGAAPKLKINKYVEIADGLGLKLKAIDLSANCNARVFKGGEKENQNSSNIAIIDIGYRSCKMTILENGNLFIEREITSGIRNAIVDIATRLSIDEEEAFGYLFDKFDFTYIRQDNYLDKDIQMIFDNVFVNFEKIVQFFATGKLQRKLDKIYLTGGGSEINGIDNYIRDFFGSQVYSPDSTEKISLKIKAPVGFTLKMYSCALGLLLRKE</sequence>